<reference evidence="2 3" key="1">
    <citation type="journal article" date="2023" name="Nat. Microbiol.">
        <title>A compendium of viruses from methanogenic archaea reveals their diversity and adaptations to the gut environment.</title>
        <authorList>
            <person name="Medvedeva S."/>
            <person name="Borrel G."/>
            <person name="Krupovic M."/>
            <person name="Gribaldo S."/>
        </authorList>
    </citation>
    <scope>NUCLEOTIDE SEQUENCE [LARGE SCALE GENOMIC DNA]</scope>
</reference>
<evidence type="ECO:0000313" key="2">
    <source>
        <dbReference type="EMBL" id="DBA35488.1"/>
    </source>
</evidence>
<proteinExistence type="predicted"/>
<evidence type="ECO:0000313" key="3">
    <source>
        <dbReference type="Proteomes" id="UP001303695"/>
    </source>
</evidence>
<accession>A0AA86XMC1</accession>
<keyword evidence="1" id="KW-0812">Transmembrane</keyword>
<name>A0AA86XMC1_9CAUD</name>
<keyword evidence="1" id="KW-1133">Transmembrane helix</keyword>
<dbReference type="GeneID" id="300198854"/>
<keyword evidence="1" id="KW-0472">Membrane</keyword>
<protein>
    <submittedName>
        <fullName evidence="2">Uncharacterized protein</fullName>
    </submittedName>
</protein>
<organism evidence="2 3">
    <name type="scientific">Caudoviricetes sp. vir249</name>
    <dbReference type="NCBI Taxonomy" id="3068355"/>
    <lineage>
        <taxon>Viruses</taxon>
        <taxon>Duplodnaviria</taxon>
        <taxon>Heunggongvirae</taxon>
        <taxon>Uroviricota</taxon>
        <taxon>Caudoviricetes</taxon>
    </lineage>
</organism>
<dbReference type="Proteomes" id="UP001303695">
    <property type="component" value="Segment"/>
</dbReference>
<feature type="transmembrane region" description="Helical" evidence="1">
    <location>
        <begin position="6"/>
        <end position="24"/>
    </location>
</feature>
<dbReference type="EMBL" id="BK063678">
    <property type="protein sequence ID" value="DBA35488.1"/>
    <property type="molecule type" value="Genomic_DNA"/>
</dbReference>
<gene>
    <name evidence="2" type="ORF">vir249_00043</name>
</gene>
<evidence type="ECO:0000256" key="1">
    <source>
        <dbReference type="SAM" id="Phobius"/>
    </source>
</evidence>
<dbReference type="RefSeq" id="YP_013605268.1">
    <property type="nucleotide sequence ID" value="NC_133254.1"/>
</dbReference>
<sequence length="76" mass="8820">MIDLVIIISIIFCVILIADIILTFRSIRKEPERFAEAINKMKWERTGRTTLKTNISLLNSELNILLHNENAHESEI</sequence>
<keyword evidence="3" id="KW-1185">Reference proteome</keyword>